<dbReference type="AlphaFoldDB" id="A0A2Z7DH19"/>
<protein>
    <recommendedName>
        <fullName evidence="5">Dystroglycan-like</fullName>
    </recommendedName>
</protein>
<feature type="coiled-coil region" evidence="1">
    <location>
        <begin position="630"/>
        <end position="668"/>
    </location>
</feature>
<feature type="compositionally biased region" description="Acidic residues" evidence="2">
    <location>
        <begin position="321"/>
        <end position="330"/>
    </location>
</feature>
<gene>
    <name evidence="3" type="ORF">F511_34926</name>
</gene>
<feature type="compositionally biased region" description="Basic and acidic residues" evidence="2">
    <location>
        <begin position="335"/>
        <end position="346"/>
    </location>
</feature>
<evidence type="ECO:0000256" key="1">
    <source>
        <dbReference type="SAM" id="Coils"/>
    </source>
</evidence>
<evidence type="ECO:0000256" key="2">
    <source>
        <dbReference type="SAM" id="MobiDB-lite"/>
    </source>
</evidence>
<accession>A0A2Z7DH19</accession>
<organism evidence="3 4">
    <name type="scientific">Dorcoceras hygrometricum</name>
    <dbReference type="NCBI Taxonomy" id="472368"/>
    <lineage>
        <taxon>Eukaryota</taxon>
        <taxon>Viridiplantae</taxon>
        <taxon>Streptophyta</taxon>
        <taxon>Embryophyta</taxon>
        <taxon>Tracheophyta</taxon>
        <taxon>Spermatophyta</taxon>
        <taxon>Magnoliopsida</taxon>
        <taxon>eudicotyledons</taxon>
        <taxon>Gunneridae</taxon>
        <taxon>Pentapetalae</taxon>
        <taxon>asterids</taxon>
        <taxon>lamiids</taxon>
        <taxon>Lamiales</taxon>
        <taxon>Gesneriaceae</taxon>
        <taxon>Didymocarpoideae</taxon>
        <taxon>Trichosporeae</taxon>
        <taxon>Loxocarpinae</taxon>
        <taxon>Dorcoceras</taxon>
    </lineage>
</organism>
<dbReference type="Proteomes" id="UP000250235">
    <property type="component" value="Unassembled WGS sequence"/>
</dbReference>
<evidence type="ECO:0008006" key="5">
    <source>
        <dbReference type="Google" id="ProtNLM"/>
    </source>
</evidence>
<reference evidence="3 4" key="1">
    <citation type="journal article" date="2015" name="Proc. Natl. Acad. Sci. U.S.A.">
        <title>The resurrection genome of Boea hygrometrica: A blueprint for survival of dehydration.</title>
        <authorList>
            <person name="Xiao L."/>
            <person name="Yang G."/>
            <person name="Zhang L."/>
            <person name="Yang X."/>
            <person name="Zhao S."/>
            <person name="Ji Z."/>
            <person name="Zhou Q."/>
            <person name="Hu M."/>
            <person name="Wang Y."/>
            <person name="Chen M."/>
            <person name="Xu Y."/>
            <person name="Jin H."/>
            <person name="Xiao X."/>
            <person name="Hu G."/>
            <person name="Bao F."/>
            <person name="Hu Y."/>
            <person name="Wan P."/>
            <person name="Li L."/>
            <person name="Deng X."/>
            <person name="Kuang T."/>
            <person name="Xiang C."/>
            <person name="Zhu J.K."/>
            <person name="Oliver M.J."/>
            <person name="He Y."/>
        </authorList>
    </citation>
    <scope>NUCLEOTIDE SEQUENCE [LARGE SCALE GENOMIC DNA]</scope>
    <source>
        <strain evidence="4">cv. XS01</strain>
    </source>
</reference>
<feature type="region of interest" description="Disordered" evidence="2">
    <location>
        <begin position="321"/>
        <end position="347"/>
    </location>
</feature>
<evidence type="ECO:0000313" key="4">
    <source>
        <dbReference type="Proteomes" id="UP000250235"/>
    </source>
</evidence>
<keyword evidence="4" id="KW-1185">Reference proteome</keyword>
<evidence type="ECO:0000313" key="3">
    <source>
        <dbReference type="EMBL" id="KZV56668.1"/>
    </source>
</evidence>
<name>A0A2Z7DH19_9LAMI</name>
<keyword evidence="1" id="KW-0175">Coiled coil</keyword>
<dbReference type="EMBL" id="KQ987881">
    <property type="protein sequence ID" value="KZV56668.1"/>
    <property type="molecule type" value="Genomic_DNA"/>
</dbReference>
<proteinExistence type="predicted"/>
<sequence>MAASFINNALQVNFDSVLGFPDNEGMVNMFKFLESTGLRGFLGCPSVLYEDDLVSFFANNFVKDNEVLICVQGKFVAITEERFAGVFELPTEGLTNLSDVLKDLIYDARNIFSMSGEPVKTSCKKREMKSIGARFFRYPEGDGDQSSKIAKGYAAQICVLLKGDPNLTLGEAKTFPPLKILTVKTVGTYAAKNKSIADDETDEPVEAKAVVVKKKTMFRKRRAATADEPVLKKKRTTGGELLPQKRAWRWSQWFKILNPYLWYLLQLLKLNVDVIAEAAEIETGEPGLKEPVVTETTETAAVETKSRIDVSFITNFDEEELMTTESEDTEPLSKVLERTEKSKSDEESMPIDDLFAMIPADMMLPSVTAEEPTRIKFGFGIEIPRVNDGDWYKASLPQIDVADKGKVPLVEKNAIKWHLAREILRRLAVLGPLSYIAAKEEQILAWAETDSLQTAVIMRMRLYIVAKYKEMLLRKFLESRNKNFESGTPTTAIDLQVLAMLSDAHRVALEQLLMQMREHKLEWTRPIDSRFFEGAHIDRDSSTSVPIDFVNEETADAQTSIPTAIFTCIDYTDTFKASVDQISLEQVQTRFHIEKLKDAHFTNITSLEPAFLTRSDNQDKAILVHNDIIRKGMQAQIAALSQELDVIRKEVQDQRAALSNDLMEFRVQAQEN</sequence>